<evidence type="ECO:0008006" key="5">
    <source>
        <dbReference type="Google" id="ProtNLM"/>
    </source>
</evidence>
<dbReference type="STRING" id="983917.RGE_27680"/>
<keyword evidence="2" id="KW-0732">Signal</keyword>
<dbReference type="PATRIC" id="fig|983917.3.peg.2696"/>
<protein>
    <recommendedName>
        <fullName evidence="5">TolA protein</fullName>
    </recommendedName>
</protein>
<dbReference type="RefSeq" id="WP_014428969.1">
    <property type="nucleotide sequence ID" value="NC_017075.1"/>
</dbReference>
<feature type="region of interest" description="Disordered" evidence="1">
    <location>
        <begin position="106"/>
        <end position="204"/>
    </location>
</feature>
<proteinExistence type="predicted"/>
<feature type="chain" id="PRO_5003629210" description="TolA protein" evidence="2">
    <location>
        <begin position="24"/>
        <end position="204"/>
    </location>
</feature>
<accession>I0HSX0</accession>
<dbReference type="Proteomes" id="UP000007883">
    <property type="component" value="Chromosome"/>
</dbReference>
<dbReference type="eggNOG" id="ENOG5030J34">
    <property type="taxonomic scope" value="Bacteria"/>
</dbReference>
<keyword evidence="4" id="KW-1185">Reference proteome</keyword>
<feature type="compositionally biased region" description="Pro residues" evidence="1">
    <location>
        <begin position="193"/>
        <end position="204"/>
    </location>
</feature>
<evidence type="ECO:0000313" key="3">
    <source>
        <dbReference type="EMBL" id="BAL96107.1"/>
    </source>
</evidence>
<reference evidence="3 4" key="1">
    <citation type="journal article" date="2012" name="J. Bacteriol.">
        <title>Complete genome sequence of phototrophic betaproteobacterium Rubrivivax gelatinosus IL144.</title>
        <authorList>
            <person name="Nagashima S."/>
            <person name="Kamimura A."/>
            <person name="Shimizu T."/>
            <person name="Nakamura-isaki S."/>
            <person name="Aono E."/>
            <person name="Sakamoto K."/>
            <person name="Ichikawa N."/>
            <person name="Nakazawa H."/>
            <person name="Sekine M."/>
            <person name="Yamazaki S."/>
            <person name="Fujita N."/>
            <person name="Shimada K."/>
            <person name="Hanada S."/>
            <person name="Nagashima K.V.P."/>
        </authorList>
    </citation>
    <scope>NUCLEOTIDE SEQUENCE [LARGE SCALE GENOMIC DNA]</scope>
    <source>
        <strain evidence="4">NBRC 100245 / IL144</strain>
    </source>
</reference>
<feature type="signal peptide" evidence="2">
    <location>
        <begin position="1"/>
        <end position="23"/>
    </location>
</feature>
<organism evidence="3 4">
    <name type="scientific">Rubrivivax gelatinosus (strain NBRC 100245 / IL144)</name>
    <dbReference type="NCBI Taxonomy" id="983917"/>
    <lineage>
        <taxon>Bacteria</taxon>
        <taxon>Pseudomonadati</taxon>
        <taxon>Pseudomonadota</taxon>
        <taxon>Betaproteobacteria</taxon>
        <taxon>Burkholderiales</taxon>
        <taxon>Sphaerotilaceae</taxon>
        <taxon>Rubrivivax</taxon>
    </lineage>
</organism>
<gene>
    <name evidence="3" type="ordered locus">RGE_27680</name>
</gene>
<evidence type="ECO:0000313" key="4">
    <source>
        <dbReference type="Proteomes" id="UP000007883"/>
    </source>
</evidence>
<dbReference type="HOGENOM" id="CLU_1342415_0_0_4"/>
<evidence type="ECO:0000256" key="1">
    <source>
        <dbReference type="SAM" id="MobiDB-lite"/>
    </source>
</evidence>
<name>I0HSX0_RUBGI</name>
<dbReference type="AlphaFoldDB" id="I0HSX0"/>
<feature type="compositionally biased region" description="Basic and acidic residues" evidence="1">
    <location>
        <begin position="145"/>
        <end position="191"/>
    </location>
</feature>
<dbReference type="KEGG" id="rge:RGE_27680"/>
<sequence>MYRRLLPPLAALPLLAASWAALAASATSDLDDRAERSRIAAERSAAESRYAAEEAECRKRFVVTACVDEAKARRRETLGRLKHQELVLDEQGRRRRAAARLQAIEEKQREAAARPPMPAQPAPVIREAASAPAARAPQTPSAAERAQRARDEAARAQRRAQAAEDLRQQAAEDRARISEREADRRAKDKKPSTPLPARPEIPKN</sequence>
<dbReference type="EMBL" id="AP012320">
    <property type="protein sequence ID" value="BAL96107.1"/>
    <property type="molecule type" value="Genomic_DNA"/>
</dbReference>
<evidence type="ECO:0000256" key="2">
    <source>
        <dbReference type="SAM" id="SignalP"/>
    </source>
</evidence>
<feature type="compositionally biased region" description="Low complexity" evidence="1">
    <location>
        <begin position="122"/>
        <end position="144"/>
    </location>
</feature>